<dbReference type="GO" id="GO:0003677">
    <property type="term" value="F:DNA binding"/>
    <property type="evidence" value="ECO:0007669"/>
    <property type="project" value="UniProtKB-KW"/>
</dbReference>
<dbReference type="InterPro" id="IPR010666">
    <property type="entry name" value="Znf_GRF"/>
</dbReference>
<keyword evidence="18" id="KW-1133">Transmembrane helix</keyword>
<dbReference type="Gene3D" id="2.70.20.10">
    <property type="entry name" value="Topoisomerase I, domain 3"/>
    <property type="match status" value="1"/>
</dbReference>
<gene>
    <name evidence="23" type="primary">top3a</name>
</gene>
<feature type="compositionally biased region" description="Polar residues" evidence="17">
    <location>
        <begin position="868"/>
        <end position="891"/>
    </location>
</feature>
<dbReference type="EC" id="5.6.2.1" evidence="16"/>
<dbReference type="GO" id="GO:0005694">
    <property type="term" value="C:chromosome"/>
    <property type="evidence" value="ECO:0007669"/>
    <property type="project" value="InterPro"/>
</dbReference>
<dbReference type="PROSITE" id="PS51999">
    <property type="entry name" value="ZF_GRF"/>
    <property type="match status" value="2"/>
</dbReference>
<evidence type="ECO:0000256" key="11">
    <source>
        <dbReference type="ARBA" id="ARBA00023125"/>
    </source>
</evidence>
<dbReference type="PROSITE" id="PS52039">
    <property type="entry name" value="TOPO_IA_2"/>
    <property type="match status" value="1"/>
</dbReference>
<dbReference type="FunFam" id="1.10.290.10:FF:000001">
    <property type="entry name" value="DNA topoisomerase"/>
    <property type="match status" value="1"/>
</dbReference>
<evidence type="ECO:0000256" key="7">
    <source>
        <dbReference type="ARBA" id="ARBA00022771"/>
    </source>
</evidence>
<dbReference type="PANTHER" id="PTHR11390">
    <property type="entry name" value="PROKARYOTIC DNA TOPOISOMERASE"/>
    <property type="match status" value="1"/>
</dbReference>
<reference evidence="23" key="2">
    <citation type="submission" date="2020-05" db="UniProtKB">
        <authorList>
            <consortium name="Ensembl"/>
        </authorList>
    </citation>
    <scope>IDENTIFICATION</scope>
</reference>
<comment type="catalytic activity">
    <reaction evidence="1 16">
        <text>ATP-independent breakage of single-stranded DNA, followed by passage and rejoining.</text>
        <dbReference type="EC" id="5.6.2.1"/>
    </reaction>
</comment>
<evidence type="ECO:0000256" key="16">
    <source>
        <dbReference type="RuleBase" id="RU362092"/>
    </source>
</evidence>
<feature type="domain" description="Toprim" evidence="20">
    <location>
        <begin position="40"/>
        <end position="184"/>
    </location>
</feature>
<comment type="subunit">
    <text evidence="14">Binds ssDNA. Interacts (via N-terminal region) with BLM; the interaction is direct. Directly interacts with RMI1. Component of the RMI complex, containing at least TOP3A, RMI1 and RMI2. The RMI complex interacts with BLM.</text>
</comment>
<keyword evidence="10 16" id="KW-0799">Topoisomerase</keyword>
<dbReference type="CDD" id="cd00186">
    <property type="entry name" value="TOP1Ac"/>
    <property type="match status" value="1"/>
</dbReference>
<dbReference type="Gene3D" id="1.10.460.10">
    <property type="entry name" value="Topoisomerase I, domain 2"/>
    <property type="match status" value="1"/>
</dbReference>
<dbReference type="Bgee" id="ENSXETG00000005765">
    <property type="expression patterns" value="Expressed in 2-cell stage embryo and 15 other cell types or tissues"/>
</dbReference>
<dbReference type="FunFam" id="1.10.460.10:FF:000020">
    <property type="entry name" value="DNA topoisomerase 3-alpha"/>
    <property type="match status" value="1"/>
</dbReference>
<dbReference type="Pfam" id="PF01396">
    <property type="entry name" value="Zn_ribbon_Top1"/>
    <property type="match status" value="1"/>
</dbReference>
<feature type="region of interest" description="Disordered" evidence="17">
    <location>
        <begin position="763"/>
        <end position="823"/>
    </location>
</feature>
<evidence type="ECO:0000256" key="3">
    <source>
        <dbReference type="ARBA" id="ARBA00004305"/>
    </source>
</evidence>
<feature type="region of interest" description="Disordered" evidence="17">
    <location>
        <begin position="404"/>
        <end position="429"/>
    </location>
</feature>
<dbReference type="InterPro" id="IPR013824">
    <property type="entry name" value="Topo_IA_cen_sub1"/>
</dbReference>
<evidence type="ECO:0000256" key="17">
    <source>
        <dbReference type="SAM" id="MobiDB-lite"/>
    </source>
</evidence>
<dbReference type="Gene3D" id="3.40.50.140">
    <property type="match status" value="1"/>
</dbReference>
<feature type="compositionally biased region" description="Polar residues" evidence="17">
    <location>
        <begin position="774"/>
        <end position="785"/>
    </location>
</feature>
<dbReference type="InterPro" id="IPR023406">
    <property type="entry name" value="Topo_IA_AS"/>
</dbReference>
<feature type="transmembrane region" description="Helical" evidence="18">
    <location>
        <begin position="973"/>
        <end position="996"/>
    </location>
</feature>
<evidence type="ECO:0000256" key="15">
    <source>
        <dbReference type="PROSITE-ProRule" id="PRU01343"/>
    </source>
</evidence>
<feature type="chain" id="PRO_5030155639" description="DNA topoisomerase" evidence="19">
    <location>
        <begin position="17"/>
        <end position="1233"/>
    </location>
</feature>
<reference evidence="23" key="1">
    <citation type="journal article" date="2010" name="Science">
        <title>The genome of the Western clawed frog Xenopus tropicalis.</title>
        <authorList>
            <person name="Hellsten U."/>
            <person name="Harland R.M."/>
            <person name="Gilchrist M.J."/>
            <person name="Hendrix D."/>
            <person name="Jurka J."/>
            <person name="Kapitonov V."/>
            <person name="Ovcharenko I."/>
            <person name="Putnam N.H."/>
            <person name="Shu S."/>
            <person name="Taher L."/>
            <person name="Blitz I.L."/>
            <person name="Blumberg B."/>
            <person name="Dichmann D.S."/>
            <person name="Dubchak I."/>
            <person name="Amaya E."/>
            <person name="Detter J.C."/>
            <person name="Fletcher R."/>
            <person name="Gerhard D.S."/>
            <person name="Goodstein D."/>
            <person name="Graves T."/>
            <person name="Grigoriev I.V."/>
            <person name="Grimwood J."/>
            <person name="Kawashima T."/>
            <person name="Lindquist E."/>
            <person name="Lucas S.M."/>
            <person name="Mead P.E."/>
            <person name="Mitros T."/>
            <person name="Ogino H."/>
            <person name="Ohta Y."/>
            <person name="Poliakov A.V."/>
            <person name="Pollet N."/>
            <person name="Robert J."/>
            <person name="Salamov A."/>
            <person name="Sater A.K."/>
            <person name="Schmutz J."/>
            <person name="Terry A."/>
            <person name="Vize P.D."/>
            <person name="Warren W.C."/>
            <person name="Wells D."/>
            <person name="Wills A."/>
            <person name="Wilson R.K."/>
            <person name="Zimmerman L.B."/>
            <person name="Zorn A.M."/>
            <person name="Grainger R."/>
            <person name="Grammer T."/>
            <person name="Khokha M.K."/>
            <person name="Richardson P.M."/>
            <person name="Rokhsar D.S."/>
        </authorList>
    </citation>
    <scope>NUCLEOTIDE SEQUENCE [LARGE SCALE GENOMIC DNA]</scope>
    <source>
        <strain evidence="23">Nigerian</strain>
    </source>
</reference>
<comment type="similarity">
    <text evidence="4 16">Belongs to the type IA topoisomerase family.</text>
</comment>
<dbReference type="Pfam" id="PF01131">
    <property type="entry name" value="Topoisom_bac"/>
    <property type="match status" value="1"/>
</dbReference>
<sequence length="1233" mass="139489">MVILSRVLALSKFTFAARPAVRFCSHRAAAEMALRIPVNKVLCVAEKNDAAKGIADLMSNSRMRRREGFSKFNKIYEYEYHLFGKDVTVVMTSVSGHLLALDFQDHMKKWHSCNPVSLFEAEVQKYCPDDFVNIKRTLEREVRQCQALIIWTDCDREGENIGFEIIHVCKSVKPNLQVFRARFSEITPRSIRMACEHLVQPDQNISDAVDVRMELDLRIGAAFTRFQTLRLQKMFPSVLSNQLISYGSCQFPTLGFVVERFKAIQAFIPETFYKIKVTHEHEDGLVEFSWKRNRLFNHTACLVLYQICMEDPMATVMEVGSKPKSKWRPVALDTVELEKLASRKLKIGAKETMKVAEKLYTQGFISYPRTETNIFPKDLNLTSLVEQQTHDHQWGGFAQRILERGGPTPRNGNKTDQAHPPIHPTKYTNSLQGNEQRIYEFIVRHFLACCSQDAQGQETTVEIDIAAERFVAHGLMIIARNYLDVYPYDKWNTKIIPVYEMGTRFQPSTVEMVDGETSPPQLLTEADLISLMEKHGIGTDATHAEHIETIKSRMYVGLTPEQRFLPGELGMGLVEGYDSMGFEMSKPDLRAELESDLKLICEGKKDKFSVLRLQVQKYKQVFVEAAAKATKLDEALSQYFGQAAQPVPQEEIYADTPLPVRKCPQCNKDMVLKTKRDGGFFLSCVGYPGCKSSVWFPSFVLEVSRDESICGTCKPHPVYKLKMKFKRGSVPPLMPLEFVGCIGGCDETLREILDLKYLHGGNRAPQAAPRESNHLQVNQTSNRMGNSGDGRGRQPQAKTLKPPVAKPSASRGVAPTPSSSESNEVVCNCGVAAVQLTVRKEGPNQGRPFYKCNGGACNFFLWADQADSGSPNAQGGHTTGRPSNAFSNPRASDSFRPAGGGSEPGSEGQAVCMCNQPAVTRTVQKDGANKGRQFHTCSKPREQQCGFFQWADENVPPGKEASNPGDCVHVLNLSIYLSSIYLSIIYLSIIYLSTYLSSIYLRIYHLSIYHLSTYLPSIYLPIIYLSTYLSSIYLPSIYLPITYLFIYLSSIYLSSIYLCIYHLSIYLSIIYLSTYLSSIYLSIYLSIIYLSTYLSSIYLRIYHLSIYLSIYLSIIYLFTYLSFIYLPIYHLSISLSIHLSIIYLSLSLYLPIHLSIYLSTCLSTYPSVYHHLFIICLSIYLPLYLFTYPSVCLIYFISSIYLYIHCPLPFCCLYLSVLCLSPDCPALTNRITR</sequence>
<protein>
    <recommendedName>
        <fullName evidence="16">DNA topoisomerase</fullName>
        <ecNumber evidence="16">5.6.2.1</ecNumber>
    </recommendedName>
</protein>
<comment type="cofactor">
    <cofactor evidence="2">
        <name>Mg(2+)</name>
        <dbReference type="ChEBI" id="CHEBI:18420"/>
    </cofactor>
</comment>
<dbReference type="SMART" id="SM00436">
    <property type="entry name" value="TOP1Bc"/>
    <property type="match status" value="1"/>
</dbReference>
<evidence type="ECO:0000256" key="9">
    <source>
        <dbReference type="ARBA" id="ARBA00022842"/>
    </source>
</evidence>
<keyword evidence="7 15" id="KW-0863">Zinc-finger</keyword>
<evidence type="ECO:0000259" key="22">
    <source>
        <dbReference type="PROSITE" id="PS52039"/>
    </source>
</evidence>
<proteinExistence type="inferred from homology"/>
<organism evidence="23">
    <name type="scientific">Xenopus tropicalis</name>
    <name type="common">Western clawed frog</name>
    <name type="synonym">Silurana tropicalis</name>
    <dbReference type="NCBI Taxonomy" id="8364"/>
    <lineage>
        <taxon>Eukaryota</taxon>
        <taxon>Metazoa</taxon>
        <taxon>Chordata</taxon>
        <taxon>Craniata</taxon>
        <taxon>Vertebrata</taxon>
        <taxon>Euteleostomi</taxon>
        <taxon>Amphibia</taxon>
        <taxon>Batrachia</taxon>
        <taxon>Anura</taxon>
        <taxon>Pipoidea</taxon>
        <taxon>Pipidae</taxon>
        <taxon>Xenopodinae</taxon>
        <taxon>Xenopus</taxon>
        <taxon>Silurana</taxon>
    </lineage>
</organism>
<name>A0A6I8RFL4_XENTR</name>
<dbReference type="SMART" id="SM00437">
    <property type="entry name" value="TOP1Ac"/>
    <property type="match status" value="1"/>
</dbReference>
<dbReference type="FunFam" id="3.40.50.140:FF:000003">
    <property type="entry name" value="DNA topoisomerase"/>
    <property type="match status" value="1"/>
</dbReference>
<feature type="transmembrane region" description="Helical" evidence="18">
    <location>
        <begin position="1008"/>
        <end position="1026"/>
    </location>
</feature>
<dbReference type="SMART" id="SM00493">
    <property type="entry name" value="TOPRIM"/>
    <property type="match status" value="1"/>
</dbReference>
<evidence type="ECO:0000256" key="18">
    <source>
        <dbReference type="SAM" id="Phobius"/>
    </source>
</evidence>
<feature type="transmembrane region" description="Helical" evidence="18">
    <location>
        <begin position="1168"/>
        <end position="1187"/>
    </location>
</feature>
<dbReference type="InterPro" id="IPR013826">
    <property type="entry name" value="Topo_IA_cen_sub3"/>
</dbReference>
<keyword evidence="11 16" id="KW-0238">DNA-binding</keyword>
<dbReference type="GO" id="GO:0008270">
    <property type="term" value="F:zinc ion binding"/>
    <property type="evidence" value="ECO:0007669"/>
    <property type="project" value="UniProtKB-KW"/>
</dbReference>
<dbReference type="GO" id="GO:0005654">
    <property type="term" value="C:nucleoplasm"/>
    <property type="evidence" value="ECO:0007669"/>
    <property type="project" value="UniProtKB-ARBA"/>
</dbReference>
<feature type="domain" description="Topo IA-type catalytic" evidence="22">
    <location>
        <begin position="202"/>
        <end position="622"/>
    </location>
</feature>
<keyword evidence="8" id="KW-0862">Zinc</keyword>
<comment type="subcellular location">
    <subcellularLocation>
        <location evidence="3">Mitochondrion matrix</location>
    </subcellularLocation>
</comment>
<evidence type="ECO:0000256" key="2">
    <source>
        <dbReference type="ARBA" id="ARBA00001946"/>
    </source>
</evidence>
<dbReference type="InterPro" id="IPR006171">
    <property type="entry name" value="TOPRIM_dom"/>
</dbReference>
<feature type="transmembrane region" description="Helical" evidence="18">
    <location>
        <begin position="1135"/>
        <end position="1156"/>
    </location>
</feature>
<dbReference type="FunFam" id="2.70.20.10:FF:000004">
    <property type="entry name" value="DNA topoisomerase"/>
    <property type="match status" value="1"/>
</dbReference>
<dbReference type="CDD" id="cd03362">
    <property type="entry name" value="TOPRIM_TopoIA_TopoIII"/>
    <property type="match status" value="1"/>
</dbReference>
<evidence type="ECO:0000256" key="8">
    <source>
        <dbReference type="ARBA" id="ARBA00022833"/>
    </source>
</evidence>
<evidence type="ECO:0000259" key="20">
    <source>
        <dbReference type="PROSITE" id="PS50880"/>
    </source>
</evidence>
<dbReference type="SUPFAM" id="SSF81321">
    <property type="entry name" value="Family A G protein-coupled receptor-like"/>
    <property type="match status" value="1"/>
</dbReference>
<dbReference type="PROSITE" id="PS00396">
    <property type="entry name" value="TOPO_IA_1"/>
    <property type="match status" value="1"/>
</dbReference>
<dbReference type="GeneTree" id="ENSGT00940000156701"/>
<accession>A0A6I8RFL4</accession>
<feature type="transmembrane region" description="Helical" evidence="18">
    <location>
        <begin position="1106"/>
        <end position="1129"/>
    </location>
</feature>
<dbReference type="FunCoup" id="A0A6I8RFL4">
    <property type="interactions" value="3090"/>
</dbReference>
<dbReference type="GO" id="GO:0005759">
    <property type="term" value="C:mitochondrial matrix"/>
    <property type="evidence" value="ECO:0007669"/>
    <property type="project" value="UniProtKB-SubCell"/>
</dbReference>
<evidence type="ECO:0000256" key="14">
    <source>
        <dbReference type="ARBA" id="ARBA00064039"/>
    </source>
</evidence>
<dbReference type="PRINTS" id="PR00417">
    <property type="entry name" value="PRTPISMRASEI"/>
</dbReference>
<dbReference type="Pfam" id="PF06839">
    <property type="entry name" value="Zn_ribbon_GRF"/>
    <property type="match status" value="2"/>
</dbReference>
<evidence type="ECO:0000256" key="12">
    <source>
        <dbReference type="ARBA" id="ARBA00023128"/>
    </source>
</evidence>
<evidence type="ECO:0000256" key="10">
    <source>
        <dbReference type="ARBA" id="ARBA00023029"/>
    </source>
</evidence>
<dbReference type="InterPro" id="IPR013825">
    <property type="entry name" value="Topo_IA_cen_sub2"/>
</dbReference>
<dbReference type="InterPro" id="IPR000380">
    <property type="entry name" value="Topo_IA"/>
</dbReference>
<dbReference type="SUPFAM" id="SSF56712">
    <property type="entry name" value="Prokaryotic type I DNA topoisomerase"/>
    <property type="match status" value="1"/>
</dbReference>
<evidence type="ECO:0000256" key="1">
    <source>
        <dbReference type="ARBA" id="ARBA00000213"/>
    </source>
</evidence>
<feature type="region of interest" description="Disordered" evidence="17">
    <location>
        <begin position="868"/>
        <end position="906"/>
    </location>
</feature>
<evidence type="ECO:0000256" key="13">
    <source>
        <dbReference type="ARBA" id="ARBA00023235"/>
    </source>
</evidence>
<feature type="domain" description="GRF-type" evidence="21">
    <location>
        <begin position="827"/>
        <end position="866"/>
    </location>
</feature>
<dbReference type="Ensembl" id="ENSXETT00000094193">
    <property type="protein sequence ID" value="ENSXETP00000079671"/>
    <property type="gene ID" value="ENSXETG00000005765"/>
</dbReference>
<dbReference type="Pfam" id="PF01751">
    <property type="entry name" value="Toprim"/>
    <property type="match status" value="1"/>
</dbReference>
<dbReference type="AlphaFoldDB" id="A0A6I8RFL4"/>
<keyword evidence="9" id="KW-0460">Magnesium</keyword>
<feature type="transmembrane region" description="Helical" evidence="18">
    <location>
        <begin position="1193"/>
        <end position="1220"/>
    </location>
</feature>
<dbReference type="GO" id="GO:0003917">
    <property type="term" value="F:DNA topoisomerase type I (single strand cut, ATP-independent) activity"/>
    <property type="evidence" value="ECO:0007669"/>
    <property type="project" value="UniProtKB-EC"/>
</dbReference>
<evidence type="ECO:0000256" key="6">
    <source>
        <dbReference type="ARBA" id="ARBA00022737"/>
    </source>
</evidence>
<evidence type="ECO:0000256" key="4">
    <source>
        <dbReference type="ARBA" id="ARBA00009446"/>
    </source>
</evidence>
<keyword evidence="12" id="KW-0496">Mitochondrion</keyword>
<dbReference type="InterPro" id="IPR023405">
    <property type="entry name" value="Topo_IA_core_domain"/>
</dbReference>
<dbReference type="InterPro" id="IPR013497">
    <property type="entry name" value="Topo_IA_cen"/>
</dbReference>
<evidence type="ECO:0000256" key="5">
    <source>
        <dbReference type="ARBA" id="ARBA00022723"/>
    </source>
</evidence>
<keyword evidence="13 16" id="KW-0413">Isomerase</keyword>
<keyword evidence="19" id="KW-0732">Signal</keyword>
<dbReference type="InterPro" id="IPR003602">
    <property type="entry name" value="Topo_IA_DNA-bd_dom"/>
</dbReference>
<dbReference type="InParanoid" id="A0A6I8RFL4"/>
<dbReference type="PROSITE" id="PS50880">
    <property type="entry name" value="TOPRIM"/>
    <property type="match status" value="1"/>
</dbReference>
<comment type="function">
    <text evidence="16">Introduces a single-strand break via transesterification at a target site in duplex DNA. Releases the supercoiling and torsional tension of DNA introduced during the DNA replication and transcription by transiently cleaving and rejoining one strand of the DNA duplex. The scissile phosphodiester is attacked by the catalytic tyrosine of the enzyme, resulting in the formation of a DNA-(5'-phosphotyrosyl)-enzyme intermediate and the expulsion of a 3'-OH DNA strand.</text>
</comment>
<dbReference type="SUPFAM" id="SSF57783">
    <property type="entry name" value="Zinc beta-ribbon"/>
    <property type="match status" value="1"/>
</dbReference>
<evidence type="ECO:0000256" key="19">
    <source>
        <dbReference type="SAM" id="SignalP"/>
    </source>
</evidence>
<dbReference type="InterPro" id="IPR034144">
    <property type="entry name" value="TOPRIM_TopoIII"/>
</dbReference>
<dbReference type="Gene3D" id="1.10.290.10">
    <property type="entry name" value="Topoisomerase I, domain 4"/>
    <property type="match status" value="1"/>
</dbReference>
<keyword evidence="6" id="KW-0677">Repeat</keyword>
<evidence type="ECO:0000259" key="21">
    <source>
        <dbReference type="PROSITE" id="PS51999"/>
    </source>
</evidence>
<dbReference type="InterPro" id="IPR013498">
    <property type="entry name" value="Topo_IA_Znf"/>
</dbReference>
<keyword evidence="18" id="KW-0472">Membrane</keyword>
<evidence type="ECO:0000313" key="23">
    <source>
        <dbReference type="Ensembl" id="ENSXETP00000079671"/>
    </source>
</evidence>
<dbReference type="PANTHER" id="PTHR11390:SF21">
    <property type="entry name" value="DNA TOPOISOMERASE 3-ALPHA"/>
    <property type="match status" value="1"/>
</dbReference>
<keyword evidence="5" id="KW-0479">Metal-binding</keyword>
<dbReference type="InterPro" id="IPR003601">
    <property type="entry name" value="Topo_IA_2"/>
</dbReference>
<dbReference type="GO" id="GO:0006265">
    <property type="term" value="P:DNA topological change"/>
    <property type="evidence" value="ECO:0007669"/>
    <property type="project" value="InterPro"/>
</dbReference>
<dbReference type="Xenbase" id="XB-GENE-1003600">
    <property type="gene designation" value="top3a"/>
</dbReference>
<dbReference type="Gene3D" id="3.30.65.10">
    <property type="entry name" value="Bacterial Topoisomerase I, domain 1"/>
    <property type="match status" value="1"/>
</dbReference>
<feature type="signal peptide" evidence="19">
    <location>
        <begin position="1"/>
        <end position="16"/>
    </location>
</feature>
<feature type="domain" description="GRF-type" evidence="21">
    <location>
        <begin position="912"/>
        <end position="954"/>
    </location>
</feature>
<keyword evidence="18" id="KW-0812">Transmembrane</keyword>